<reference evidence="1 2" key="1">
    <citation type="journal article" date="2013" name="Proc. Natl. Acad. Sci. U.S.A.">
        <title>Genome of an arbuscular mycorrhizal fungus provides insight into the oldest plant symbiosis.</title>
        <authorList>
            <person name="Tisserant E."/>
            <person name="Malbreil M."/>
            <person name="Kuo A."/>
            <person name="Kohler A."/>
            <person name="Symeonidi A."/>
            <person name="Balestrini R."/>
            <person name="Charron P."/>
            <person name="Duensing N."/>
            <person name="Frei Dit Frey N."/>
            <person name="Gianinazzi-Pearson V."/>
            <person name="Gilbert L.B."/>
            <person name="Handa Y."/>
            <person name="Herr J.R."/>
            <person name="Hijri M."/>
            <person name="Koul R."/>
            <person name="Kawaguchi M."/>
            <person name="Krajinski F."/>
            <person name="Lammers P.J."/>
            <person name="Masclaux F.G."/>
            <person name="Murat C."/>
            <person name="Morin E."/>
            <person name="Ndikumana S."/>
            <person name="Pagni M."/>
            <person name="Petitpierre D."/>
            <person name="Requena N."/>
            <person name="Rosikiewicz P."/>
            <person name="Riley R."/>
            <person name="Saito K."/>
            <person name="San Clemente H."/>
            <person name="Shapiro H."/>
            <person name="van Tuinen D."/>
            <person name="Becard G."/>
            <person name="Bonfante P."/>
            <person name="Paszkowski U."/>
            <person name="Shachar-Hill Y.Y."/>
            <person name="Tuskan G.A."/>
            <person name="Young P.W."/>
            <person name="Sanders I.R."/>
            <person name="Henrissat B."/>
            <person name="Rensing S.A."/>
            <person name="Grigoriev I.V."/>
            <person name="Corradi N."/>
            <person name="Roux C."/>
            <person name="Martin F."/>
        </authorList>
    </citation>
    <scope>NUCLEOTIDE SEQUENCE [LARGE SCALE GENOMIC DNA]</scope>
    <source>
        <strain evidence="1 2">DAOM 197198</strain>
    </source>
</reference>
<dbReference type="Proteomes" id="UP000018888">
    <property type="component" value="Unassembled WGS sequence"/>
</dbReference>
<dbReference type="AlphaFoldDB" id="A0A2P4NJW6"/>
<comment type="caution">
    <text evidence="1">The sequence shown here is derived from an EMBL/GenBank/DDBJ whole genome shotgun (WGS) entry which is preliminary data.</text>
</comment>
<sequence length="55" mass="6393">ESNQGPHMGNFYCNGTDNWTFYHSDISDANFAYPKIGIPESFKVEKYEVFQVIKK</sequence>
<gene>
    <name evidence="1" type="ORF">GLOIN_2v1740795</name>
</gene>
<dbReference type="EMBL" id="AUPC02001096">
    <property type="protein sequence ID" value="POG53443.1"/>
    <property type="molecule type" value="Genomic_DNA"/>
</dbReference>
<evidence type="ECO:0000313" key="1">
    <source>
        <dbReference type="EMBL" id="POG53443.1"/>
    </source>
</evidence>
<keyword evidence="2" id="KW-1185">Reference proteome</keyword>
<reference evidence="1 2" key="2">
    <citation type="journal article" date="2018" name="New Phytol.">
        <title>High intraspecific genome diversity in the model arbuscular mycorrhizal symbiont Rhizophagus irregularis.</title>
        <authorList>
            <person name="Chen E.C.H."/>
            <person name="Morin E."/>
            <person name="Beaudet D."/>
            <person name="Noel J."/>
            <person name="Yildirir G."/>
            <person name="Ndikumana S."/>
            <person name="Charron P."/>
            <person name="St-Onge C."/>
            <person name="Giorgi J."/>
            <person name="Kruger M."/>
            <person name="Marton T."/>
            <person name="Ropars J."/>
            <person name="Grigoriev I.V."/>
            <person name="Hainaut M."/>
            <person name="Henrissat B."/>
            <person name="Roux C."/>
            <person name="Martin F."/>
            <person name="Corradi N."/>
        </authorList>
    </citation>
    <scope>NUCLEOTIDE SEQUENCE [LARGE SCALE GENOMIC DNA]</scope>
    <source>
        <strain evidence="1 2">DAOM 197198</strain>
    </source>
</reference>
<feature type="non-terminal residue" evidence="1">
    <location>
        <position position="1"/>
    </location>
</feature>
<evidence type="ECO:0000313" key="2">
    <source>
        <dbReference type="Proteomes" id="UP000018888"/>
    </source>
</evidence>
<protein>
    <recommendedName>
        <fullName evidence="3">TLDc domain-containing protein</fullName>
    </recommendedName>
</protein>
<name>A0A2P4NJW6_RHIID</name>
<proteinExistence type="predicted"/>
<accession>A0A2P4NJW6</accession>
<organism evidence="1 2">
    <name type="scientific">Rhizophagus irregularis (strain DAOM 181602 / DAOM 197198 / MUCL 43194)</name>
    <name type="common">Arbuscular mycorrhizal fungus</name>
    <name type="synonym">Glomus intraradices</name>
    <dbReference type="NCBI Taxonomy" id="747089"/>
    <lineage>
        <taxon>Eukaryota</taxon>
        <taxon>Fungi</taxon>
        <taxon>Fungi incertae sedis</taxon>
        <taxon>Mucoromycota</taxon>
        <taxon>Glomeromycotina</taxon>
        <taxon>Glomeromycetes</taxon>
        <taxon>Glomerales</taxon>
        <taxon>Glomeraceae</taxon>
        <taxon>Rhizophagus</taxon>
    </lineage>
</organism>
<evidence type="ECO:0008006" key="3">
    <source>
        <dbReference type="Google" id="ProtNLM"/>
    </source>
</evidence>